<dbReference type="SMART" id="SM00532">
    <property type="entry name" value="LIGANc"/>
    <property type="match status" value="1"/>
</dbReference>
<dbReference type="InterPro" id="IPR010995">
    <property type="entry name" value="DNA_repair_Rad51/TF_NusA_a-hlx"/>
</dbReference>
<dbReference type="GO" id="GO:0006260">
    <property type="term" value="P:DNA replication"/>
    <property type="evidence" value="ECO:0007669"/>
    <property type="project" value="UniProtKB-KW"/>
</dbReference>
<dbReference type="InterPro" id="IPR001357">
    <property type="entry name" value="BRCT_dom"/>
</dbReference>
<reference evidence="7" key="1">
    <citation type="submission" date="2018-05" db="EMBL/GenBank/DDBJ databases">
        <authorList>
            <person name="Lanie J.A."/>
            <person name="Ng W.-L."/>
            <person name="Kazmierczak K.M."/>
            <person name="Andrzejewski T.M."/>
            <person name="Davidsen T.M."/>
            <person name="Wayne K.J."/>
            <person name="Tettelin H."/>
            <person name="Glass J.I."/>
            <person name="Rusch D."/>
            <person name="Podicherti R."/>
            <person name="Tsui H.-C.T."/>
            <person name="Winkler M.E."/>
        </authorList>
    </citation>
    <scope>NUCLEOTIDE SEQUENCE</scope>
</reference>
<dbReference type="Gene3D" id="3.30.470.30">
    <property type="entry name" value="DNA ligase/mRNA capping enzyme"/>
    <property type="match status" value="1"/>
</dbReference>
<evidence type="ECO:0000259" key="6">
    <source>
        <dbReference type="PROSITE" id="PS50172"/>
    </source>
</evidence>
<dbReference type="InterPro" id="IPR036420">
    <property type="entry name" value="BRCT_dom_sf"/>
</dbReference>
<evidence type="ECO:0000256" key="2">
    <source>
        <dbReference type="ARBA" id="ARBA00022598"/>
    </source>
</evidence>
<dbReference type="Pfam" id="PF03120">
    <property type="entry name" value="OB_DNA_ligase"/>
    <property type="match status" value="1"/>
</dbReference>
<evidence type="ECO:0000256" key="1">
    <source>
        <dbReference type="ARBA" id="ARBA00012722"/>
    </source>
</evidence>
<proteinExistence type="predicted"/>
<dbReference type="Pfam" id="PF01653">
    <property type="entry name" value="DNA_ligase_aden"/>
    <property type="match status" value="1"/>
</dbReference>
<protein>
    <recommendedName>
        <fullName evidence="1">DNA ligase (NAD(+))</fullName>
        <ecNumber evidence="1">6.5.1.2</ecNumber>
    </recommendedName>
</protein>
<dbReference type="InterPro" id="IPR004150">
    <property type="entry name" value="NAD_DNA_ligase_OB"/>
</dbReference>
<keyword evidence="3" id="KW-0235">DNA replication</keyword>
<dbReference type="Pfam" id="PF12738">
    <property type="entry name" value="PTCB-BRCT"/>
    <property type="match status" value="1"/>
</dbReference>
<evidence type="ECO:0000256" key="5">
    <source>
        <dbReference type="ARBA" id="ARBA00034005"/>
    </source>
</evidence>
<dbReference type="AlphaFoldDB" id="A0A381UZT9"/>
<dbReference type="Gene3D" id="2.40.50.140">
    <property type="entry name" value="Nucleic acid-binding proteins"/>
    <property type="match status" value="1"/>
</dbReference>
<keyword evidence="2" id="KW-0436">Ligase</keyword>
<keyword evidence="4" id="KW-0520">NAD</keyword>
<gene>
    <name evidence="7" type="ORF">METZ01_LOCUS86513</name>
</gene>
<dbReference type="EMBL" id="UINC01007498">
    <property type="protein sequence ID" value="SVA33659.1"/>
    <property type="molecule type" value="Genomic_DNA"/>
</dbReference>
<evidence type="ECO:0000256" key="4">
    <source>
        <dbReference type="ARBA" id="ARBA00023027"/>
    </source>
</evidence>
<dbReference type="InterPro" id="IPR012340">
    <property type="entry name" value="NA-bd_OB-fold"/>
</dbReference>
<dbReference type="Gene3D" id="3.40.50.10190">
    <property type="entry name" value="BRCT domain"/>
    <property type="match status" value="1"/>
</dbReference>
<evidence type="ECO:0000313" key="7">
    <source>
        <dbReference type="EMBL" id="SVA33659.1"/>
    </source>
</evidence>
<dbReference type="GO" id="GO:0006281">
    <property type="term" value="P:DNA repair"/>
    <property type="evidence" value="ECO:0007669"/>
    <property type="project" value="InterPro"/>
</dbReference>
<dbReference type="PROSITE" id="PS50172">
    <property type="entry name" value="BRCT"/>
    <property type="match status" value="1"/>
</dbReference>
<dbReference type="EC" id="6.5.1.2" evidence="1"/>
<dbReference type="SUPFAM" id="SSF56091">
    <property type="entry name" value="DNA ligase/mRNA capping enzyme, catalytic domain"/>
    <property type="match status" value="1"/>
</dbReference>
<dbReference type="Gene3D" id="1.10.150.20">
    <property type="entry name" value="5' to 3' exonuclease, C-terminal subdomain"/>
    <property type="match status" value="1"/>
</dbReference>
<dbReference type="GO" id="GO:0003911">
    <property type="term" value="F:DNA ligase (NAD+) activity"/>
    <property type="evidence" value="ECO:0007669"/>
    <property type="project" value="UniProtKB-EC"/>
</dbReference>
<dbReference type="SUPFAM" id="SSF47794">
    <property type="entry name" value="Rad51 N-terminal domain-like"/>
    <property type="match status" value="1"/>
</dbReference>
<dbReference type="SUPFAM" id="SSF52113">
    <property type="entry name" value="BRCT domain"/>
    <property type="match status" value="1"/>
</dbReference>
<evidence type="ECO:0000256" key="3">
    <source>
        <dbReference type="ARBA" id="ARBA00022705"/>
    </source>
</evidence>
<sequence>MESKNNIDNNMISKISKNPYSYAKELSNEQLEEIIEYANDSYYNSQEVMTDEVYDILRDILFQRNPKSKTLKKVGAPIVANKVKLPFWMGSMDKIKPDTNALERWIKKYDGPYNVSDKLDGTSGMFHYFKSDKSWKTRFYTRGNGTYGKDISHLIPYLFPNIKEKLPEEEICLRGEIIMSKQKFKKFDMKNSRSLTNGVVNSKKSMKPDILNNIDFVVFDVLEPQCRKRKGLKYAKSLGFKTVFNKNVKSLTNEFLSAELMKRREESEYEIDGIIIEQDKKHKRNTSGNPKYGFAFKMVLSDQILESKILDVLWQPSKHGLLKPRILIESVIIGGITINYVTGHNAKFINDNKLGPGAIVQITLGGGIIPNILQTIKQAEPSFPDIPFHWNKNKVDIVLDNIDDNIQVTIRQIINFFSKIETKFLSKGLITRMVENGFNNINDFINASQEDLLKFDGIKEKLASKLYTNIQLSIKNVPLHNLMDASNLFGIGFGRKKFKLIIDNIPNILELDISEDELTEQIENIPGFKTTASKFSKHLPMFKHFLNEHPKITIQIKPNNKRKRSNSLNHINVLFTGVRDKSLSNHIIEHGGILSETFNKSVNVIIAGDVNSNSNKIKKAKKNNIPIMSLDDFKQNYIK</sequence>
<dbReference type="SUPFAM" id="SSF50249">
    <property type="entry name" value="Nucleic acid-binding proteins"/>
    <property type="match status" value="1"/>
</dbReference>
<dbReference type="InterPro" id="IPR013839">
    <property type="entry name" value="DNAligase_adenylation"/>
</dbReference>
<name>A0A381UZT9_9ZZZZ</name>
<accession>A0A381UZT9</accession>
<dbReference type="InterPro" id="IPR013840">
    <property type="entry name" value="DNAligase_N"/>
</dbReference>
<dbReference type="GO" id="GO:0000166">
    <property type="term" value="F:nucleotide binding"/>
    <property type="evidence" value="ECO:0007669"/>
    <property type="project" value="InterPro"/>
</dbReference>
<organism evidence="7">
    <name type="scientific">marine metagenome</name>
    <dbReference type="NCBI Taxonomy" id="408172"/>
    <lineage>
        <taxon>unclassified sequences</taxon>
        <taxon>metagenomes</taxon>
        <taxon>ecological metagenomes</taxon>
    </lineage>
</organism>
<comment type="catalytic activity">
    <reaction evidence="5">
        <text>NAD(+) + (deoxyribonucleotide)n-3'-hydroxyl + 5'-phospho-(deoxyribonucleotide)m = (deoxyribonucleotide)n+m + AMP + beta-nicotinamide D-nucleotide.</text>
        <dbReference type="EC" id="6.5.1.2"/>
    </reaction>
</comment>
<feature type="domain" description="BRCT" evidence="6">
    <location>
        <begin position="563"/>
        <end position="639"/>
    </location>
</feature>